<sequence length="137" mass="14941">MGRAGHEREEPDMTDTSTAAPFLTAWFEILDGDDPSRILDLISDDFSLSILFSTGGGNATDFAGGRAALVGYLEQRERGTRTHHRLSATTLGQDELFLGEVRRAGVPEASFVAAGRVNDEGRLQRLLIGRSSEIRFT</sequence>
<evidence type="ECO:0000313" key="1">
    <source>
        <dbReference type="EMBL" id="EFL36992.1"/>
    </source>
</evidence>
<proteinExistence type="predicted"/>
<dbReference type="InterPro" id="IPR032710">
    <property type="entry name" value="NTF2-like_dom_sf"/>
</dbReference>
<dbReference type="STRING" id="591159.SSQG_07510"/>
<name>D9XGA3_STRVT</name>
<dbReference type="AlphaFoldDB" id="D9XGA3"/>
<protein>
    <recommendedName>
        <fullName evidence="3">SnoaL-like domain-containing protein</fullName>
    </recommendedName>
</protein>
<dbReference type="SUPFAM" id="SSF54427">
    <property type="entry name" value="NTF2-like"/>
    <property type="match status" value="1"/>
</dbReference>
<evidence type="ECO:0008006" key="3">
    <source>
        <dbReference type="Google" id="ProtNLM"/>
    </source>
</evidence>
<gene>
    <name evidence="1" type="ORF">SSQG_07510</name>
</gene>
<reference evidence="2" key="1">
    <citation type="submission" date="2009-02" db="EMBL/GenBank/DDBJ databases">
        <title>Annotation of Streptomyces viridochromogenes strain DSM 40736.</title>
        <authorList>
            <consortium name="The Broad Institute Genome Sequencing Platform"/>
            <consortium name="Broad Institute Microbial Sequencing Center"/>
            <person name="Fischbach M."/>
            <person name="Godfrey P."/>
            <person name="Ward D."/>
            <person name="Young S."/>
            <person name="Zeng Q."/>
            <person name="Koehrsen M."/>
            <person name="Alvarado L."/>
            <person name="Berlin A.M."/>
            <person name="Bochicchio J."/>
            <person name="Borenstein D."/>
            <person name="Chapman S.B."/>
            <person name="Chen Z."/>
            <person name="Engels R."/>
            <person name="Freedman E."/>
            <person name="Gellesch M."/>
            <person name="Goldberg J."/>
            <person name="Griggs A."/>
            <person name="Gujja S."/>
            <person name="Heilman E.R."/>
            <person name="Heiman D.I."/>
            <person name="Hepburn T.A."/>
            <person name="Howarth C."/>
            <person name="Jen D."/>
            <person name="Larson L."/>
            <person name="Lewis B."/>
            <person name="Mehta T."/>
            <person name="Park D."/>
            <person name="Pearson M."/>
            <person name="Richards J."/>
            <person name="Roberts A."/>
            <person name="Saif S."/>
            <person name="Shea T.D."/>
            <person name="Shenoy N."/>
            <person name="Sisk P."/>
            <person name="Stolte C."/>
            <person name="Sykes S.N."/>
            <person name="Thomson T."/>
            <person name="Walk T."/>
            <person name="White J."/>
            <person name="Yandava C."/>
            <person name="Straight P."/>
            <person name="Clardy J."/>
            <person name="Hung D."/>
            <person name="Kolter R."/>
            <person name="Mekalanos J."/>
            <person name="Walker S."/>
            <person name="Walsh C.T."/>
            <person name="Wieland-Brown L.C."/>
            <person name="Haas B."/>
            <person name="Nusbaum C."/>
            <person name="Birren B."/>
        </authorList>
    </citation>
    <scope>NUCLEOTIDE SEQUENCE [LARGE SCALE GENOMIC DNA]</scope>
    <source>
        <strain evidence="2">DSM 40736 / JCM 4977 / BCRC 1201 / Tue 494</strain>
    </source>
</reference>
<dbReference type="HOGENOM" id="CLU_1905220_0_0_11"/>
<dbReference type="CDD" id="cd00531">
    <property type="entry name" value="NTF2_like"/>
    <property type="match status" value="1"/>
</dbReference>
<dbReference type="Proteomes" id="UP000004184">
    <property type="component" value="Unassembled WGS sequence"/>
</dbReference>
<dbReference type="EMBL" id="GG657757">
    <property type="protein sequence ID" value="EFL36992.1"/>
    <property type="molecule type" value="Genomic_DNA"/>
</dbReference>
<evidence type="ECO:0000313" key="2">
    <source>
        <dbReference type="Proteomes" id="UP000004184"/>
    </source>
</evidence>
<accession>D9XGA3</accession>
<keyword evidence="2" id="KW-1185">Reference proteome</keyword>
<organism evidence="1 2">
    <name type="scientific">Streptomyces viridochromogenes (strain DSM 40736 / JCM 4977 / BCRC 1201 / Tue 494)</name>
    <dbReference type="NCBI Taxonomy" id="591159"/>
    <lineage>
        <taxon>Bacteria</taxon>
        <taxon>Bacillati</taxon>
        <taxon>Actinomycetota</taxon>
        <taxon>Actinomycetes</taxon>
        <taxon>Kitasatosporales</taxon>
        <taxon>Streptomycetaceae</taxon>
        <taxon>Streptomyces</taxon>
    </lineage>
</organism>
<dbReference type="eggNOG" id="ENOG5032WBQ">
    <property type="taxonomic scope" value="Bacteria"/>
</dbReference>